<keyword evidence="4 7" id="KW-0812">Transmembrane</keyword>
<feature type="transmembrane region" description="Helical" evidence="7">
    <location>
        <begin position="351"/>
        <end position="369"/>
    </location>
</feature>
<gene>
    <name evidence="9" type="ORF">IQ241_02010</name>
</gene>
<keyword evidence="2" id="KW-0813">Transport</keyword>
<evidence type="ECO:0000256" key="4">
    <source>
        <dbReference type="ARBA" id="ARBA00022692"/>
    </source>
</evidence>
<feature type="transmembrane region" description="Helical" evidence="7">
    <location>
        <begin position="263"/>
        <end position="281"/>
    </location>
</feature>
<dbReference type="EMBL" id="JADEXG010000003">
    <property type="protein sequence ID" value="MBE9076078.1"/>
    <property type="molecule type" value="Genomic_DNA"/>
</dbReference>
<feature type="transmembrane region" description="Helical" evidence="7">
    <location>
        <begin position="389"/>
        <end position="407"/>
    </location>
</feature>
<feature type="transmembrane region" description="Helical" evidence="7">
    <location>
        <begin position="181"/>
        <end position="199"/>
    </location>
</feature>
<dbReference type="Pfam" id="PF07690">
    <property type="entry name" value="MFS_1"/>
    <property type="match status" value="2"/>
</dbReference>
<accession>A0A8J7AES0</accession>
<comment type="caution">
    <text evidence="9">The sequence shown here is derived from an EMBL/GenBank/DDBJ whole genome shotgun (WGS) entry which is preliminary data.</text>
</comment>
<keyword evidence="5 7" id="KW-1133">Transmembrane helix</keyword>
<evidence type="ECO:0000256" key="3">
    <source>
        <dbReference type="ARBA" id="ARBA00022475"/>
    </source>
</evidence>
<keyword evidence="6 7" id="KW-0472">Membrane</keyword>
<dbReference type="AlphaFoldDB" id="A0A8J7AES0"/>
<feature type="domain" description="Major facilitator superfamily (MFS) profile" evidence="8">
    <location>
        <begin position="16"/>
        <end position="411"/>
    </location>
</feature>
<evidence type="ECO:0000256" key="7">
    <source>
        <dbReference type="SAM" id="Phobius"/>
    </source>
</evidence>
<evidence type="ECO:0000256" key="5">
    <source>
        <dbReference type="ARBA" id="ARBA00022989"/>
    </source>
</evidence>
<feature type="transmembrane region" description="Helical" evidence="7">
    <location>
        <begin position="109"/>
        <end position="132"/>
    </location>
</feature>
<evidence type="ECO:0000313" key="9">
    <source>
        <dbReference type="EMBL" id="MBE9076078.1"/>
    </source>
</evidence>
<dbReference type="Gene3D" id="1.20.1250.20">
    <property type="entry name" value="MFS general substrate transporter like domains"/>
    <property type="match status" value="1"/>
</dbReference>
<dbReference type="SUPFAM" id="SSF103473">
    <property type="entry name" value="MFS general substrate transporter"/>
    <property type="match status" value="1"/>
</dbReference>
<dbReference type="RefSeq" id="WP_193904738.1">
    <property type="nucleotide sequence ID" value="NZ_JADEXG010000003.1"/>
</dbReference>
<dbReference type="Proteomes" id="UP000636505">
    <property type="component" value="Unassembled WGS sequence"/>
</dbReference>
<dbReference type="PANTHER" id="PTHR23517:SF2">
    <property type="entry name" value="MULTIDRUG RESISTANCE PROTEIN MDTH"/>
    <property type="match status" value="1"/>
</dbReference>
<evidence type="ECO:0000256" key="2">
    <source>
        <dbReference type="ARBA" id="ARBA00022448"/>
    </source>
</evidence>
<feature type="transmembrane region" description="Helical" evidence="7">
    <location>
        <begin position="293"/>
        <end position="312"/>
    </location>
</feature>
<evidence type="ECO:0000259" key="8">
    <source>
        <dbReference type="PROSITE" id="PS50850"/>
    </source>
</evidence>
<keyword evidence="10" id="KW-1185">Reference proteome</keyword>
<feature type="transmembrane region" description="Helical" evidence="7">
    <location>
        <begin position="86"/>
        <end position="103"/>
    </location>
</feature>
<feature type="transmembrane region" description="Helical" evidence="7">
    <location>
        <begin position="318"/>
        <end position="339"/>
    </location>
</feature>
<protein>
    <submittedName>
        <fullName evidence="9">MFS transporter</fullName>
    </submittedName>
</protein>
<feature type="transmembrane region" description="Helical" evidence="7">
    <location>
        <begin position="153"/>
        <end position="175"/>
    </location>
</feature>
<evidence type="ECO:0000256" key="1">
    <source>
        <dbReference type="ARBA" id="ARBA00004651"/>
    </source>
</evidence>
<feature type="transmembrane region" description="Helical" evidence="7">
    <location>
        <begin position="220"/>
        <end position="243"/>
    </location>
</feature>
<dbReference type="InterPro" id="IPR050171">
    <property type="entry name" value="MFS_Transporters"/>
</dbReference>
<keyword evidence="3" id="KW-1003">Cell membrane</keyword>
<feature type="transmembrane region" description="Helical" evidence="7">
    <location>
        <begin position="52"/>
        <end position="74"/>
    </location>
</feature>
<comment type="subcellular location">
    <subcellularLocation>
        <location evidence="1">Cell membrane</location>
        <topology evidence="1">Multi-pass membrane protein</topology>
    </subcellularLocation>
</comment>
<name>A0A8J7AES0_9CYAN</name>
<sequence length="425" mass="45985">MAWGSWWRSLARFDRRVWILAGGRLLSQIGIGFTLFYAPIFFVEQVGLSTTLVGIGIGSQSVCGIIGRFLGGSLADSPGWGRRRTLLLSAAISAAADVALVLAQDFSGFVLGNLLMGLGVGLYWPSTEAVVADITTEAQRNEAYAITRLADSLGLSLGVVMGGALISATGAYRALFVIDGISYVLFFGIIWVAIAETLQSQASDRSFFQGWSTALKDTRLLIYFTVNILFTTYLAQIQSTLPVYFSQFLPGDESRQGLEESTLSYLFTWHVAFAALCQLPVARALRQLRPSRALMISATLWAVGFCLVWTAGTVSHATIVWAVLALSVMSLAMVAYTPIASSMVVMLAPDALRGVYLSVNSMCWAFGYMIGPPLGGWALDQSAQVAHRFWLAAALSTILTIGILVFLDRKLRSNQTGEGNEIHTK</sequence>
<dbReference type="InterPro" id="IPR020846">
    <property type="entry name" value="MFS_dom"/>
</dbReference>
<proteinExistence type="predicted"/>
<feature type="transmembrane region" description="Helical" evidence="7">
    <location>
        <begin position="17"/>
        <end position="40"/>
    </location>
</feature>
<organism evidence="9 10">
    <name type="scientific">Vasconcelosia minhoensis LEGE 07310</name>
    <dbReference type="NCBI Taxonomy" id="915328"/>
    <lineage>
        <taxon>Bacteria</taxon>
        <taxon>Bacillati</taxon>
        <taxon>Cyanobacteriota</taxon>
        <taxon>Cyanophyceae</taxon>
        <taxon>Nodosilineales</taxon>
        <taxon>Cymatolegaceae</taxon>
        <taxon>Vasconcelosia</taxon>
        <taxon>Vasconcelosia minhoensis</taxon>
    </lineage>
</organism>
<evidence type="ECO:0000313" key="10">
    <source>
        <dbReference type="Proteomes" id="UP000636505"/>
    </source>
</evidence>
<reference evidence="9" key="1">
    <citation type="submission" date="2020-10" db="EMBL/GenBank/DDBJ databases">
        <authorList>
            <person name="Castelo-Branco R."/>
            <person name="Eusebio N."/>
            <person name="Adriana R."/>
            <person name="Vieira A."/>
            <person name="Brugerolle De Fraissinette N."/>
            <person name="Rezende De Castro R."/>
            <person name="Schneider M.P."/>
            <person name="Vasconcelos V."/>
            <person name="Leao P.N."/>
        </authorList>
    </citation>
    <scope>NUCLEOTIDE SEQUENCE</scope>
    <source>
        <strain evidence="9">LEGE 07310</strain>
    </source>
</reference>
<dbReference type="InterPro" id="IPR011701">
    <property type="entry name" value="MFS"/>
</dbReference>
<dbReference type="PROSITE" id="PS50850">
    <property type="entry name" value="MFS"/>
    <property type="match status" value="1"/>
</dbReference>
<evidence type="ECO:0000256" key="6">
    <source>
        <dbReference type="ARBA" id="ARBA00023136"/>
    </source>
</evidence>
<dbReference type="GO" id="GO:0005886">
    <property type="term" value="C:plasma membrane"/>
    <property type="evidence" value="ECO:0007669"/>
    <property type="project" value="UniProtKB-SubCell"/>
</dbReference>
<dbReference type="GO" id="GO:0022857">
    <property type="term" value="F:transmembrane transporter activity"/>
    <property type="evidence" value="ECO:0007669"/>
    <property type="project" value="InterPro"/>
</dbReference>
<dbReference type="InterPro" id="IPR036259">
    <property type="entry name" value="MFS_trans_sf"/>
</dbReference>
<dbReference type="PANTHER" id="PTHR23517">
    <property type="entry name" value="RESISTANCE PROTEIN MDTM, PUTATIVE-RELATED-RELATED"/>
    <property type="match status" value="1"/>
</dbReference>